<dbReference type="PANTHER" id="PTHR30413:SF8">
    <property type="entry name" value="TRANSPORT PERMEASE PROTEIN"/>
    <property type="match status" value="1"/>
</dbReference>
<keyword evidence="12" id="KW-1185">Reference proteome</keyword>
<feature type="transmembrane region" description="Helical" evidence="8">
    <location>
        <begin position="183"/>
        <end position="204"/>
    </location>
</feature>
<comment type="similarity">
    <text evidence="2">Belongs to the ABC-2 integral membrane protein family.</text>
</comment>
<comment type="caution">
    <text evidence="11">The sequence shown here is derived from an EMBL/GenBank/DDBJ whole genome shotgun (WGS) entry which is preliminary data.</text>
</comment>
<sequence length="215" mass="24330">MLTLIFSTGFQSPALGTNFPIFYATGMVPFLMFNDISGKLAMSLLFSKPLLAYPAVTYLDAIIARFLVNMLTQVLVAYITLGGILLAFDTRLLPDYTTVVAAFSFTALLALGVGTMNCYLFTRFPVWQRIWSILMRPMFIISCIFFLFETIPQPYRDILWYNPLVHIVGLVRRGFYANYDASYVSILYLLGLALALFMAGLLLLRRQHRTLLNDG</sequence>
<evidence type="ECO:0000256" key="3">
    <source>
        <dbReference type="ARBA" id="ARBA00022448"/>
    </source>
</evidence>
<keyword evidence="4" id="KW-1003">Cell membrane</keyword>
<dbReference type="InterPro" id="IPR013525">
    <property type="entry name" value="ABC2_TM"/>
</dbReference>
<evidence type="ECO:0000313" key="11">
    <source>
        <dbReference type="EMBL" id="MFC6643320.1"/>
    </source>
</evidence>
<evidence type="ECO:0000256" key="2">
    <source>
        <dbReference type="ARBA" id="ARBA00007783"/>
    </source>
</evidence>
<keyword evidence="3" id="KW-0813">Transport</keyword>
<proteinExistence type="inferred from homology"/>
<keyword evidence="5 8" id="KW-0812">Transmembrane</keyword>
<keyword evidence="7 8" id="KW-0472">Membrane</keyword>
<dbReference type="RefSeq" id="WP_386284160.1">
    <property type="nucleotide sequence ID" value="NZ_JBHSWA010000002.1"/>
</dbReference>
<dbReference type="EMBL" id="JBHSWA010000002">
    <property type="protein sequence ID" value="MFC6643284.1"/>
    <property type="molecule type" value="Genomic_DNA"/>
</dbReference>
<feature type="transmembrane region" description="Helical" evidence="8">
    <location>
        <begin position="66"/>
        <end position="88"/>
    </location>
</feature>
<protein>
    <submittedName>
        <fullName evidence="11">ABC transporter permease</fullName>
    </submittedName>
</protein>
<dbReference type="PANTHER" id="PTHR30413">
    <property type="entry name" value="INNER MEMBRANE TRANSPORT PERMEASE"/>
    <property type="match status" value="1"/>
</dbReference>
<feature type="transmembrane region" description="Helical" evidence="8">
    <location>
        <begin position="133"/>
        <end position="151"/>
    </location>
</feature>
<dbReference type="InterPro" id="IPR000412">
    <property type="entry name" value="ABC_2_transport"/>
</dbReference>
<reference evidence="11" key="1">
    <citation type="journal article" date="2014" name="Int. J. Syst. Evol. Microbiol.">
        <title>Complete genome of a new Firmicutes species belonging to the dominant human colonic microbiota ('Ruminococcus bicirculans') reveals two chromosomes and a selective capacity to utilize plant glucans.</title>
        <authorList>
            <consortium name="NISC Comparative Sequencing Program"/>
            <person name="Wegmann U."/>
            <person name="Louis P."/>
            <person name="Goesmann A."/>
            <person name="Henrissat B."/>
            <person name="Duncan S.H."/>
            <person name="Flint H.J."/>
        </authorList>
    </citation>
    <scope>NUCLEOTIDE SEQUENCE</scope>
    <source>
        <strain evidence="11">NBRC 113428</strain>
    </source>
</reference>
<reference evidence="11" key="3">
    <citation type="submission" date="2024-09" db="EMBL/GenBank/DDBJ databases">
        <authorList>
            <person name="Sun Q."/>
            <person name="Mori K."/>
        </authorList>
    </citation>
    <scope>NUCLEOTIDE SEQUENCE</scope>
    <source>
        <strain evidence="11">NBRC 113428</strain>
    </source>
</reference>
<feature type="domain" description="ABC-2 type transporter transmembrane" evidence="9">
    <location>
        <begin position="21"/>
        <end position="175"/>
    </location>
</feature>
<evidence type="ECO:0000256" key="8">
    <source>
        <dbReference type="SAM" id="Phobius"/>
    </source>
</evidence>
<evidence type="ECO:0000313" key="10">
    <source>
        <dbReference type="EMBL" id="MFC6643284.1"/>
    </source>
</evidence>
<evidence type="ECO:0000256" key="5">
    <source>
        <dbReference type="ARBA" id="ARBA00022692"/>
    </source>
</evidence>
<reference evidence="12" key="2">
    <citation type="journal article" date="2019" name="Int. J. Syst. Evol. Microbiol.">
        <title>The Global Catalogue of Microorganisms (GCM) 10K type strain sequencing project: providing services to taxonomists for standard genome sequencing and annotation.</title>
        <authorList>
            <consortium name="The Broad Institute Genomics Platform"/>
            <consortium name="The Broad Institute Genome Sequencing Center for Infectious Disease"/>
            <person name="Wu L."/>
            <person name="Ma J."/>
        </authorList>
    </citation>
    <scope>NUCLEOTIDE SEQUENCE [LARGE SCALE GENOMIC DNA]</scope>
    <source>
        <strain evidence="12">NBRC 111368</strain>
    </source>
</reference>
<dbReference type="PRINTS" id="PR00164">
    <property type="entry name" value="ABC2TRNSPORT"/>
</dbReference>
<evidence type="ECO:0000256" key="6">
    <source>
        <dbReference type="ARBA" id="ARBA00022989"/>
    </source>
</evidence>
<feature type="transmembrane region" description="Helical" evidence="8">
    <location>
        <begin position="100"/>
        <end position="121"/>
    </location>
</feature>
<keyword evidence="6 8" id="KW-1133">Transmembrane helix</keyword>
<dbReference type="Pfam" id="PF01061">
    <property type="entry name" value="ABC2_membrane"/>
    <property type="match status" value="1"/>
</dbReference>
<evidence type="ECO:0000256" key="7">
    <source>
        <dbReference type="ARBA" id="ARBA00023136"/>
    </source>
</evidence>
<evidence type="ECO:0000259" key="9">
    <source>
        <dbReference type="Pfam" id="PF01061"/>
    </source>
</evidence>
<accession>A0ABW1Z321</accession>
<dbReference type="EMBL" id="JBHSWA010000002">
    <property type="protein sequence ID" value="MFC6643320.1"/>
    <property type="molecule type" value="Genomic_DNA"/>
</dbReference>
<dbReference type="Proteomes" id="UP001596403">
    <property type="component" value="Unassembled WGS sequence"/>
</dbReference>
<evidence type="ECO:0000256" key="4">
    <source>
        <dbReference type="ARBA" id="ARBA00022475"/>
    </source>
</evidence>
<name>A0ABW1Z321_9RHOB</name>
<evidence type="ECO:0000256" key="1">
    <source>
        <dbReference type="ARBA" id="ARBA00004429"/>
    </source>
</evidence>
<comment type="subcellular location">
    <subcellularLocation>
        <location evidence="1">Cell inner membrane</location>
        <topology evidence="1">Multi-pass membrane protein</topology>
    </subcellularLocation>
</comment>
<organism evidence="11 12">
    <name type="scientific">Sulfitobacter profundi</name>
    <dbReference type="NCBI Taxonomy" id="2679961"/>
    <lineage>
        <taxon>Bacteria</taxon>
        <taxon>Pseudomonadati</taxon>
        <taxon>Pseudomonadota</taxon>
        <taxon>Alphaproteobacteria</taxon>
        <taxon>Rhodobacterales</taxon>
        <taxon>Roseobacteraceae</taxon>
        <taxon>Sulfitobacter</taxon>
    </lineage>
</organism>
<evidence type="ECO:0000313" key="12">
    <source>
        <dbReference type="Proteomes" id="UP001596403"/>
    </source>
</evidence>
<gene>
    <name evidence="10" type="ORF">ACFQAU_17895</name>
    <name evidence="11" type="ORF">ACFQAU_18095</name>
</gene>